<protein>
    <submittedName>
        <fullName evidence="3">Uncharacterized protein</fullName>
    </submittedName>
</protein>
<organism evidence="3 4">
    <name type="scientific">Cochliobolus carbonum (strain 26-R-13)</name>
    <name type="common">Maize leaf spot fungus</name>
    <name type="synonym">Bipolaris zeicola</name>
    <dbReference type="NCBI Taxonomy" id="930089"/>
    <lineage>
        <taxon>Eukaryota</taxon>
        <taxon>Fungi</taxon>
        <taxon>Dikarya</taxon>
        <taxon>Ascomycota</taxon>
        <taxon>Pezizomycotina</taxon>
        <taxon>Dothideomycetes</taxon>
        <taxon>Pleosporomycetidae</taxon>
        <taxon>Pleosporales</taxon>
        <taxon>Pleosporineae</taxon>
        <taxon>Pleosporaceae</taxon>
        <taxon>Bipolaris</taxon>
    </lineage>
</organism>
<dbReference type="OrthoDB" id="10560775at2759"/>
<dbReference type="GeneID" id="19143177"/>
<feature type="region of interest" description="Disordered" evidence="1">
    <location>
        <begin position="31"/>
        <end position="78"/>
    </location>
</feature>
<feature type="chain" id="PRO_5004885623" evidence="2">
    <location>
        <begin position="18"/>
        <end position="78"/>
    </location>
</feature>
<evidence type="ECO:0000256" key="2">
    <source>
        <dbReference type="SAM" id="SignalP"/>
    </source>
</evidence>
<reference evidence="3 4" key="1">
    <citation type="journal article" date="2013" name="PLoS Genet.">
        <title>Comparative genome structure, secondary metabolite, and effector coding capacity across Cochliobolus pathogens.</title>
        <authorList>
            <person name="Condon B.J."/>
            <person name="Leng Y."/>
            <person name="Wu D."/>
            <person name="Bushley K.E."/>
            <person name="Ohm R.A."/>
            <person name="Otillar R."/>
            <person name="Martin J."/>
            <person name="Schackwitz W."/>
            <person name="Grimwood J."/>
            <person name="MohdZainudin N."/>
            <person name="Xue C."/>
            <person name="Wang R."/>
            <person name="Manning V.A."/>
            <person name="Dhillon B."/>
            <person name="Tu Z.J."/>
            <person name="Steffenson B.J."/>
            <person name="Salamov A."/>
            <person name="Sun H."/>
            <person name="Lowry S."/>
            <person name="LaButti K."/>
            <person name="Han J."/>
            <person name="Copeland A."/>
            <person name="Lindquist E."/>
            <person name="Barry K."/>
            <person name="Schmutz J."/>
            <person name="Baker S.E."/>
            <person name="Ciuffetti L.M."/>
            <person name="Grigoriev I.V."/>
            <person name="Zhong S."/>
            <person name="Turgeon B.G."/>
        </authorList>
    </citation>
    <scope>NUCLEOTIDE SEQUENCE [LARGE SCALE GENOMIC DNA]</scope>
    <source>
        <strain evidence="3 4">26-R-13</strain>
    </source>
</reference>
<feature type="signal peptide" evidence="2">
    <location>
        <begin position="1"/>
        <end position="17"/>
    </location>
</feature>
<dbReference type="Proteomes" id="UP000053841">
    <property type="component" value="Unassembled WGS sequence"/>
</dbReference>
<gene>
    <name evidence="3" type="ORF">COCCADRAFT_10529</name>
</gene>
<accession>W6XN45</accession>
<evidence type="ECO:0000313" key="4">
    <source>
        <dbReference type="Proteomes" id="UP000053841"/>
    </source>
</evidence>
<evidence type="ECO:0000256" key="1">
    <source>
        <dbReference type="SAM" id="MobiDB-lite"/>
    </source>
</evidence>
<feature type="compositionally biased region" description="Basic and acidic residues" evidence="1">
    <location>
        <begin position="62"/>
        <end position="78"/>
    </location>
</feature>
<keyword evidence="4" id="KW-1185">Reference proteome</keyword>
<dbReference type="HOGENOM" id="CLU_2621678_0_0_1"/>
<evidence type="ECO:0000313" key="3">
    <source>
        <dbReference type="EMBL" id="EUC26670.1"/>
    </source>
</evidence>
<dbReference type="KEGG" id="bze:COCCADRAFT_10529"/>
<dbReference type="EMBL" id="KI965229">
    <property type="protein sequence ID" value="EUC26670.1"/>
    <property type="molecule type" value="Genomic_DNA"/>
</dbReference>
<keyword evidence="2" id="KW-0732">Signal</keyword>
<sequence length="78" mass="8834">MKYVVAIIGLMSLGINAIPLQGDADHAMELAERGEMYAKRHQYSPSDSENTKEKRHQYGPSDRSKLKVEARTSRDVWA</sequence>
<proteinExistence type="predicted"/>
<name>W6XN45_COCC2</name>
<dbReference type="AlphaFoldDB" id="W6XN45"/>
<dbReference type="RefSeq" id="XP_007719025.1">
    <property type="nucleotide sequence ID" value="XM_007720835.1"/>
</dbReference>